<keyword evidence="2" id="KW-1185">Reference proteome</keyword>
<organism evidence="1 2">
    <name type="scientific">Lucilia cuprina</name>
    <name type="common">Green bottle fly</name>
    <name type="synonym">Australian sheep blowfly</name>
    <dbReference type="NCBI Taxonomy" id="7375"/>
    <lineage>
        <taxon>Eukaryota</taxon>
        <taxon>Metazoa</taxon>
        <taxon>Ecdysozoa</taxon>
        <taxon>Arthropoda</taxon>
        <taxon>Hexapoda</taxon>
        <taxon>Insecta</taxon>
        <taxon>Pterygota</taxon>
        <taxon>Neoptera</taxon>
        <taxon>Endopterygota</taxon>
        <taxon>Diptera</taxon>
        <taxon>Brachycera</taxon>
        <taxon>Muscomorpha</taxon>
        <taxon>Oestroidea</taxon>
        <taxon>Calliphoridae</taxon>
        <taxon>Luciliinae</taxon>
        <taxon>Lucilia</taxon>
    </lineage>
</organism>
<reference evidence="1 2" key="1">
    <citation type="journal article" date="2015" name="Nat. Commun.">
        <title>Lucilia cuprina genome unlocks parasitic fly biology to underpin future interventions.</title>
        <authorList>
            <person name="Anstead C.A."/>
            <person name="Korhonen P.K."/>
            <person name="Young N.D."/>
            <person name="Hall R.S."/>
            <person name="Jex A.R."/>
            <person name="Murali S.C."/>
            <person name="Hughes D.S."/>
            <person name="Lee S.F."/>
            <person name="Perry T."/>
            <person name="Stroehlein A.J."/>
            <person name="Ansell B.R."/>
            <person name="Breugelmans B."/>
            <person name="Hofmann A."/>
            <person name="Qu J."/>
            <person name="Dugan S."/>
            <person name="Lee S.L."/>
            <person name="Chao H."/>
            <person name="Dinh H."/>
            <person name="Han Y."/>
            <person name="Doddapaneni H.V."/>
            <person name="Worley K.C."/>
            <person name="Muzny D.M."/>
            <person name="Ioannidis P."/>
            <person name="Waterhouse R.M."/>
            <person name="Zdobnov E.M."/>
            <person name="James P.J."/>
            <person name="Bagnall N.H."/>
            <person name="Kotze A.C."/>
            <person name="Gibbs R.A."/>
            <person name="Richards S."/>
            <person name="Batterham P."/>
            <person name="Gasser R.B."/>
        </authorList>
    </citation>
    <scope>NUCLEOTIDE SEQUENCE [LARGE SCALE GENOMIC DNA]</scope>
    <source>
        <strain evidence="1 2">LS</strain>
        <tissue evidence="1">Full body</tissue>
    </source>
</reference>
<proteinExistence type="predicted"/>
<accession>A0A0L0BKZ4</accession>
<protein>
    <submittedName>
        <fullName evidence="1">Uncharacterized protein</fullName>
    </submittedName>
</protein>
<name>A0A0L0BKZ4_LUCCU</name>
<evidence type="ECO:0000313" key="2">
    <source>
        <dbReference type="Proteomes" id="UP000037069"/>
    </source>
</evidence>
<evidence type="ECO:0000313" key="1">
    <source>
        <dbReference type="EMBL" id="KNC20770.1"/>
    </source>
</evidence>
<dbReference type="Proteomes" id="UP000037069">
    <property type="component" value="Unassembled WGS sequence"/>
</dbReference>
<dbReference type="EMBL" id="JRES01001702">
    <property type="protein sequence ID" value="KNC20770.1"/>
    <property type="molecule type" value="Genomic_DNA"/>
</dbReference>
<sequence length="101" mass="10864">MAAIFSPDGLGCTAKYASRDRFSGAAMEVLFLEKRLDIDYSINDIQSVVENDSLYFLFQYIPINDFILRCLNRSAKASSSLGSVSVSGCRPAAATAAVITG</sequence>
<dbReference type="AlphaFoldDB" id="A0A0L0BKZ4"/>
<gene>
    <name evidence="1" type="ORF">FF38_00088</name>
</gene>
<comment type="caution">
    <text evidence="1">The sequence shown here is derived from an EMBL/GenBank/DDBJ whole genome shotgun (WGS) entry which is preliminary data.</text>
</comment>